<evidence type="ECO:0000313" key="2">
    <source>
        <dbReference type="EMBL" id="MBF8436455.1"/>
    </source>
</evidence>
<name>A0A931ATD9_9FIRM</name>
<gene>
    <name evidence="2" type="ORF">I0Q91_05150</name>
</gene>
<protein>
    <submittedName>
        <fullName evidence="2">Uncharacterized protein</fullName>
    </submittedName>
</protein>
<proteinExistence type="predicted"/>
<sequence>MTKLQKAVAFSLIMVLVVFAVAACGVPDEEDFEEMDDDFGYQLEVEESFAQIDFEIAEAPALNVIL</sequence>
<dbReference type="RefSeq" id="WP_270453348.1">
    <property type="nucleotide sequence ID" value="NZ_JADPIE010000002.1"/>
</dbReference>
<accession>A0A931ATD9</accession>
<reference evidence="2" key="1">
    <citation type="submission" date="2020-11" db="EMBL/GenBank/DDBJ databases">
        <title>Halonatronomonas betainensis gen. nov., sp. nov. a novel haloalkaliphilic representative of the family Halanaerobiacae capable of betaine degradation.</title>
        <authorList>
            <person name="Boltyanskaya Y."/>
            <person name="Kevbrin V."/>
            <person name="Detkova E."/>
            <person name="Grouzdev D.S."/>
            <person name="Koziaeva V."/>
            <person name="Zhilina T."/>
        </authorList>
    </citation>
    <scope>NUCLEOTIDE SEQUENCE</scope>
    <source>
        <strain evidence="2">Z-7014</strain>
    </source>
</reference>
<organism evidence="2 3">
    <name type="scientific">Halonatronomonas betaini</name>
    <dbReference type="NCBI Taxonomy" id="2778430"/>
    <lineage>
        <taxon>Bacteria</taxon>
        <taxon>Bacillati</taxon>
        <taxon>Bacillota</taxon>
        <taxon>Clostridia</taxon>
        <taxon>Halanaerobiales</taxon>
        <taxon>Halarsenatibacteraceae</taxon>
        <taxon>Halonatronomonas</taxon>
    </lineage>
</organism>
<dbReference type="PROSITE" id="PS51257">
    <property type="entry name" value="PROKAR_LIPOPROTEIN"/>
    <property type="match status" value="1"/>
</dbReference>
<keyword evidence="3" id="KW-1185">Reference proteome</keyword>
<dbReference type="AlphaFoldDB" id="A0A931ATD9"/>
<dbReference type="EMBL" id="JADPIE010000002">
    <property type="protein sequence ID" value="MBF8436455.1"/>
    <property type="molecule type" value="Genomic_DNA"/>
</dbReference>
<evidence type="ECO:0000256" key="1">
    <source>
        <dbReference type="SAM" id="SignalP"/>
    </source>
</evidence>
<evidence type="ECO:0000313" key="3">
    <source>
        <dbReference type="Proteomes" id="UP000621436"/>
    </source>
</evidence>
<keyword evidence="1" id="KW-0732">Signal</keyword>
<feature type="signal peptide" evidence="1">
    <location>
        <begin position="1"/>
        <end position="22"/>
    </location>
</feature>
<comment type="caution">
    <text evidence="2">The sequence shown here is derived from an EMBL/GenBank/DDBJ whole genome shotgun (WGS) entry which is preliminary data.</text>
</comment>
<feature type="chain" id="PRO_5036675141" evidence="1">
    <location>
        <begin position="23"/>
        <end position="66"/>
    </location>
</feature>
<dbReference type="Proteomes" id="UP000621436">
    <property type="component" value="Unassembled WGS sequence"/>
</dbReference>